<protein>
    <submittedName>
        <fullName evidence="9">Redox-sensitive transcriptional activator SoxR</fullName>
    </submittedName>
</protein>
<reference evidence="9 10" key="1">
    <citation type="submission" date="2021-08" db="EMBL/GenBank/DDBJ databases">
        <title>WGS of actinomycetes from Thailand.</title>
        <authorList>
            <person name="Thawai C."/>
        </authorList>
    </citation>
    <scope>NUCLEOTIDE SEQUENCE [LARGE SCALE GENOMIC DNA]</scope>
    <source>
        <strain evidence="9 10">PLK6-54</strain>
    </source>
</reference>
<name>A0ABS7QD64_9ACTN</name>
<keyword evidence="3" id="KW-0408">Iron</keyword>
<dbReference type="SMART" id="SM00422">
    <property type="entry name" value="HTH_MERR"/>
    <property type="match status" value="1"/>
</dbReference>
<dbReference type="RefSeq" id="WP_222966823.1">
    <property type="nucleotide sequence ID" value="NZ_JAINZZ010000042.1"/>
</dbReference>
<dbReference type="InterPro" id="IPR010211">
    <property type="entry name" value="Redox-sen_tscrpt-act_SoxR"/>
</dbReference>
<sequence length="153" mass="16558">MSPTSRDLLPIGELAARSGHAPSALRYYEDLGLIHAERTAGGQRRYRRATLRRLAFIRAAQRIGLSLDEVRAALARLPEGHVPTTAEWNAIATAWQERIDEQIAELRRLRDRLTECVGCGCLSVSHCSLSNPGDVAAGGGAGARYLLGDEPVG</sequence>
<keyword evidence="4" id="KW-0411">Iron-sulfur</keyword>
<comment type="caution">
    <text evidence="9">The sequence shown here is derived from an EMBL/GenBank/DDBJ whole genome shotgun (WGS) entry which is preliminary data.</text>
</comment>
<keyword evidence="6" id="KW-0238">DNA-binding</keyword>
<dbReference type="Pfam" id="PF09278">
    <property type="entry name" value="MerR-DNA-bind"/>
    <property type="match status" value="1"/>
</dbReference>
<evidence type="ECO:0000256" key="4">
    <source>
        <dbReference type="ARBA" id="ARBA00023014"/>
    </source>
</evidence>
<evidence type="ECO:0000256" key="2">
    <source>
        <dbReference type="ARBA" id="ARBA00022723"/>
    </source>
</evidence>
<dbReference type="PRINTS" id="PR00040">
    <property type="entry name" value="HTHMERR"/>
</dbReference>
<evidence type="ECO:0000256" key="7">
    <source>
        <dbReference type="ARBA" id="ARBA00023163"/>
    </source>
</evidence>
<organism evidence="9 10">
    <name type="scientific">Actinacidiphila acidipaludis</name>
    <dbReference type="NCBI Taxonomy" id="2873382"/>
    <lineage>
        <taxon>Bacteria</taxon>
        <taxon>Bacillati</taxon>
        <taxon>Actinomycetota</taxon>
        <taxon>Actinomycetes</taxon>
        <taxon>Kitasatosporales</taxon>
        <taxon>Streptomycetaceae</taxon>
        <taxon>Actinacidiphila</taxon>
    </lineage>
</organism>
<dbReference type="NCBIfam" id="TIGR01950">
    <property type="entry name" value="SoxR"/>
    <property type="match status" value="1"/>
</dbReference>
<dbReference type="Gene3D" id="1.10.1660.10">
    <property type="match status" value="1"/>
</dbReference>
<evidence type="ECO:0000256" key="1">
    <source>
        <dbReference type="ARBA" id="ARBA00022714"/>
    </source>
</evidence>
<proteinExistence type="predicted"/>
<keyword evidence="5" id="KW-0805">Transcription regulation</keyword>
<dbReference type="Proteomes" id="UP000778578">
    <property type="component" value="Unassembled WGS sequence"/>
</dbReference>
<feature type="domain" description="HTH merR-type" evidence="8">
    <location>
        <begin position="8"/>
        <end position="76"/>
    </location>
</feature>
<dbReference type="PANTHER" id="PTHR30204">
    <property type="entry name" value="REDOX-CYCLING DRUG-SENSING TRANSCRIPTIONAL ACTIVATOR SOXR"/>
    <property type="match status" value="1"/>
</dbReference>
<evidence type="ECO:0000313" key="10">
    <source>
        <dbReference type="Proteomes" id="UP000778578"/>
    </source>
</evidence>
<dbReference type="InterPro" id="IPR000551">
    <property type="entry name" value="MerR-type_HTH_dom"/>
</dbReference>
<dbReference type="InterPro" id="IPR009061">
    <property type="entry name" value="DNA-bd_dom_put_sf"/>
</dbReference>
<dbReference type="InterPro" id="IPR015358">
    <property type="entry name" value="Tscrpt_reg_MerR_DNA-bd"/>
</dbReference>
<dbReference type="EMBL" id="JAINZZ010000042">
    <property type="protein sequence ID" value="MBY8881106.1"/>
    <property type="molecule type" value="Genomic_DNA"/>
</dbReference>
<evidence type="ECO:0000259" key="8">
    <source>
        <dbReference type="PROSITE" id="PS50937"/>
    </source>
</evidence>
<evidence type="ECO:0000256" key="5">
    <source>
        <dbReference type="ARBA" id="ARBA00023015"/>
    </source>
</evidence>
<dbReference type="InterPro" id="IPR047057">
    <property type="entry name" value="MerR_fam"/>
</dbReference>
<keyword evidence="10" id="KW-1185">Reference proteome</keyword>
<evidence type="ECO:0000313" key="9">
    <source>
        <dbReference type="EMBL" id="MBY8881106.1"/>
    </source>
</evidence>
<gene>
    <name evidence="9" type="primary">soxR</name>
    <name evidence="9" type="ORF">K7862_26230</name>
</gene>
<evidence type="ECO:0000256" key="3">
    <source>
        <dbReference type="ARBA" id="ARBA00023004"/>
    </source>
</evidence>
<dbReference type="Pfam" id="PF00376">
    <property type="entry name" value="MerR"/>
    <property type="match status" value="1"/>
</dbReference>
<keyword evidence="2" id="KW-0479">Metal-binding</keyword>
<keyword evidence="1" id="KW-0001">2Fe-2S</keyword>
<evidence type="ECO:0000256" key="6">
    <source>
        <dbReference type="ARBA" id="ARBA00023125"/>
    </source>
</evidence>
<dbReference type="PANTHER" id="PTHR30204:SF0">
    <property type="entry name" value="REDOX-SENSITIVE TRANSCRIPTIONAL ACTIVATOR SOXR"/>
    <property type="match status" value="1"/>
</dbReference>
<accession>A0ABS7QD64</accession>
<dbReference type="SUPFAM" id="SSF46955">
    <property type="entry name" value="Putative DNA-binding domain"/>
    <property type="match status" value="1"/>
</dbReference>
<keyword evidence="7" id="KW-0804">Transcription</keyword>
<dbReference type="PROSITE" id="PS50937">
    <property type="entry name" value="HTH_MERR_2"/>
    <property type="match status" value="1"/>
</dbReference>